<accession>A0A433D2S8</accession>
<evidence type="ECO:0000256" key="2">
    <source>
        <dbReference type="SAM" id="MobiDB-lite"/>
    </source>
</evidence>
<keyword evidence="4" id="KW-1185">Reference proteome</keyword>
<evidence type="ECO:0000313" key="4">
    <source>
        <dbReference type="Proteomes" id="UP000268093"/>
    </source>
</evidence>
<proteinExistence type="predicted"/>
<dbReference type="Proteomes" id="UP000268093">
    <property type="component" value="Unassembled WGS sequence"/>
</dbReference>
<comment type="caution">
    <text evidence="3">The sequence shown here is derived from an EMBL/GenBank/DDBJ whole genome shotgun (WGS) entry which is preliminary data.</text>
</comment>
<feature type="region of interest" description="Disordered" evidence="2">
    <location>
        <begin position="1"/>
        <end position="23"/>
    </location>
</feature>
<dbReference type="EMBL" id="RBNI01007716">
    <property type="protein sequence ID" value="RUP45150.1"/>
    <property type="molecule type" value="Genomic_DNA"/>
</dbReference>
<dbReference type="AlphaFoldDB" id="A0A433D2S8"/>
<dbReference type="OrthoDB" id="10636105at2759"/>
<feature type="compositionally biased region" description="Polar residues" evidence="2">
    <location>
        <begin position="14"/>
        <end position="23"/>
    </location>
</feature>
<gene>
    <name evidence="3" type="ORF">BC936DRAFT_148553</name>
</gene>
<evidence type="ECO:0000256" key="1">
    <source>
        <dbReference type="SAM" id="Coils"/>
    </source>
</evidence>
<feature type="coiled-coil region" evidence="1">
    <location>
        <begin position="79"/>
        <end position="106"/>
    </location>
</feature>
<keyword evidence="1" id="KW-0175">Coiled coil</keyword>
<protein>
    <submittedName>
        <fullName evidence="3">Uncharacterized protein</fullName>
    </submittedName>
</protein>
<sequence>MLPSVLGYRGPRVNSPSAKPQQTYQILKSPPQSTWNGANVQHSQAKSGREAELQNELDNRDVAHAQRLQRVKDDYKRSLDIETEHNAEYQRQLGKKEAEIKKLQHTVQQTGEYIKRLEKIRDDSVKREKECTEYLKNMESAHNDAIKDYETCLTGALQEIECLKNTIQLRFGPEHHRLREEIKTEFQHELSKAEQQISHLTYENERHREQKEDYLIRIEKMNFERSEIYSKIMDLEKKLVLEMSFRPQVENHTATGIFAMDGANPMKLNQTLPKVYMKMRKIVENMLTRGALKTEAIRVRYDELLRHATIPTDRANKLSRSVQKRVVEHAISVTLAAIWDVILLGEGGKVERRAGGVIFPEIEQMFDELRSLQDGEVSEMSVLVGRMKAELARQLLGKLPVPTEMEVEKLFNEQPDYNPFAKLGYRHNEKMFAFWYQMAEAVFQTLVKFTDKNVLKQWESSVRFLVYTCIHVRLQMEVIGSGGMTVYFAGSTIDYRAILKDRQGGQRGKAGSVRGDVAGEARGSNAVRLESELHDAVESINRSKRDEECEEDELVFLTIFPGIANVKVNNERITVDQIEKQCSVLSC</sequence>
<organism evidence="3 4">
    <name type="scientific">Jimgerdemannia flammicorona</name>
    <dbReference type="NCBI Taxonomy" id="994334"/>
    <lineage>
        <taxon>Eukaryota</taxon>
        <taxon>Fungi</taxon>
        <taxon>Fungi incertae sedis</taxon>
        <taxon>Mucoromycota</taxon>
        <taxon>Mucoromycotina</taxon>
        <taxon>Endogonomycetes</taxon>
        <taxon>Endogonales</taxon>
        <taxon>Endogonaceae</taxon>
        <taxon>Jimgerdemannia</taxon>
    </lineage>
</organism>
<name>A0A433D2S8_9FUNG</name>
<reference evidence="3 4" key="1">
    <citation type="journal article" date="2018" name="New Phytol.">
        <title>Phylogenomics of Endogonaceae and evolution of mycorrhizas within Mucoromycota.</title>
        <authorList>
            <person name="Chang Y."/>
            <person name="Desiro A."/>
            <person name="Na H."/>
            <person name="Sandor L."/>
            <person name="Lipzen A."/>
            <person name="Clum A."/>
            <person name="Barry K."/>
            <person name="Grigoriev I.V."/>
            <person name="Martin F.M."/>
            <person name="Stajich J.E."/>
            <person name="Smith M.E."/>
            <person name="Bonito G."/>
            <person name="Spatafora J.W."/>
        </authorList>
    </citation>
    <scope>NUCLEOTIDE SEQUENCE [LARGE SCALE GENOMIC DNA]</scope>
    <source>
        <strain evidence="3 4">GMNB39</strain>
    </source>
</reference>
<evidence type="ECO:0000313" key="3">
    <source>
        <dbReference type="EMBL" id="RUP45150.1"/>
    </source>
</evidence>
<feature type="coiled-coil region" evidence="1">
    <location>
        <begin position="183"/>
        <end position="224"/>
    </location>
</feature>